<name>A0A9X5E8Y4_9CYAN</name>
<dbReference type="RefSeq" id="WP_052290215.1">
    <property type="nucleotide sequence ID" value="NZ_JTJC03000004.1"/>
</dbReference>
<evidence type="ECO:0000313" key="2">
    <source>
        <dbReference type="EMBL" id="NHC36289.1"/>
    </source>
</evidence>
<feature type="transmembrane region" description="Helical" evidence="1">
    <location>
        <begin position="147"/>
        <end position="170"/>
    </location>
</feature>
<keyword evidence="1" id="KW-1133">Transmembrane helix</keyword>
<keyword evidence="1" id="KW-0472">Membrane</keyword>
<feature type="transmembrane region" description="Helical" evidence="1">
    <location>
        <begin position="48"/>
        <end position="72"/>
    </location>
</feature>
<reference evidence="2 3" key="1">
    <citation type="journal article" date="2015" name="Genome Announc.">
        <title>Draft Genome Sequence of the Terrestrial Cyanobacterium Scytonema millei VB511283, Isolated from Eastern India.</title>
        <authorList>
            <person name="Sen D."/>
            <person name="Chandrababunaidu M.M."/>
            <person name="Singh D."/>
            <person name="Sanghi N."/>
            <person name="Ghorai A."/>
            <person name="Mishra G.P."/>
            <person name="Madduluri M."/>
            <person name="Adhikary S.P."/>
            <person name="Tripathy S."/>
        </authorList>
    </citation>
    <scope>NUCLEOTIDE SEQUENCE [LARGE SCALE GENOMIC DNA]</scope>
    <source>
        <strain evidence="2 3">VB511283</strain>
    </source>
</reference>
<dbReference type="AlphaFoldDB" id="A0A9X5E8Y4"/>
<protein>
    <submittedName>
        <fullName evidence="2">Uncharacterized protein</fullName>
    </submittedName>
</protein>
<keyword evidence="1" id="KW-0812">Transmembrane</keyword>
<keyword evidence="3" id="KW-1185">Reference proteome</keyword>
<dbReference type="EMBL" id="JTJC03000004">
    <property type="protein sequence ID" value="NHC36289.1"/>
    <property type="molecule type" value="Genomic_DNA"/>
</dbReference>
<comment type="caution">
    <text evidence="2">The sequence shown here is derived from an EMBL/GenBank/DDBJ whole genome shotgun (WGS) entry which is preliminary data.</text>
</comment>
<accession>A0A9X5E8Y4</accession>
<evidence type="ECO:0000256" key="1">
    <source>
        <dbReference type="SAM" id="Phobius"/>
    </source>
</evidence>
<organism evidence="2 3">
    <name type="scientific">Scytonema millei VB511283</name>
    <dbReference type="NCBI Taxonomy" id="1245923"/>
    <lineage>
        <taxon>Bacteria</taxon>
        <taxon>Bacillati</taxon>
        <taxon>Cyanobacteriota</taxon>
        <taxon>Cyanophyceae</taxon>
        <taxon>Nostocales</taxon>
        <taxon>Scytonemataceae</taxon>
        <taxon>Scytonema</taxon>
    </lineage>
</organism>
<sequence>MYFQQWKYRFQYLVFSLKQIQRDRTDYLNNYRLRVYGFLFMKKNSLTWFPATGAWMSAILLTLLMGVVTLIIKQTSIPLIRFISEHLSTKMSWCLSVLSLLAPILIIAFIHHWLHLILDHFFPDTQSAPTEESDSFFPGIMSCWEGLFAWLAIAVSTILAIAIIIAICPYDSSENSVIKYLLMLFAWDDPKHLFSAPVIGRTAIAAYLYHFEYLVRCRVQTEVTSSRW</sequence>
<dbReference type="Proteomes" id="UP000031532">
    <property type="component" value="Unassembled WGS sequence"/>
</dbReference>
<feature type="transmembrane region" description="Helical" evidence="1">
    <location>
        <begin position="93"/>
        <end position="114"/>
    </location>
</feature>
<dbReference type="OrthoDB" id="570330at2"/>
<evidence type="ECO:0000313" key="3">
    <source>
        <dbReference type="Proteomes" id="UP000031532"/>
    </source>
</evidence>
<gene>
    <name evidence="2" type="ORF">QH73_0016825</name>
</gene>
<proteinExistence type="predicted"/>